<proteinExistence type="predicted"/>
<dbReference type="AlphaFoldDB" id="A0A286RFT9"/>
<dbReference type="EMBL" id="CP018477">
    <property type="protein sequence ID" value="ASV74828.1"/>
    <property type="molecule type" value="Genomic_DNA"/>
</dbReference>
<evidence type="ECO:0000313" key="2">
    <source>
        <dbReference type="Proteomes" id="UP000215086"/>
    </source>
</evidence>
<keyword evidence="2" id="KW-1185">Reference proteome</keyword>
<dbReference type="KEGG" id="ttf:THTE_2226"/>
<dbReference type="Proteomes" id="UP000215086">
    <property type="component" value="Chromosome"/>
</dbReference>
<organism evidence="1 2">
    <name type="scientific">Thermogutta terrifontis</name>
    <dbReference type="NCBI Taxonomy" id="1331910"/>
    <lineage>
        <taxon>Bacteria</taxon>
        <taxon>Pseudomonadati</taxon>
        <taxon>Planctomycetota</taxon>
        <taxon>Planctomycetia</taxon>
        <taxon>Pirellulales</taxon>
        <taxon>Thermoguttaceae</taxon>
        <taxon>Thermogutta</taxon>
    </lineage>
</organism>
<name>A0A286RFT9_9BACT</name>
<evidence type="ECO:0000313" key="1">
    <source>
        <dbReference type="EMBL" id="ASV74828.1"/>
    </source>
</evidence>
<accession>A0A286RFT9</accession>
<reference evidence="1 2" key="1">
    <citation type="journal article" name="Front. Microbiol.">
        <title>Sugar Metabolism of the First Thermophilic Planctomycete Thermogutta terrifontis: Comparative Genomic and Transcriptomic Approaches.</title>
        <authorList>
            <person name="Elcheninov A.G."/>
            <person name="Menzel P."/>
            <person name="Gudbergsdottir S.R."/>
            <person name="Slesarev A.I."/>
            <person name="Kadnikov V.V."/>
            <person name="Krogh A."/>
            <person name="Bonch-Osmolovskaya E.A."/>
            <person name="Peng X."/>
            <person name="Kublanov I.V."/>
        </authorList>
    </citation>
    <scope>NUCLEOTIDE SEQUENCE [LARGE SCALE GENOMIC DNA]</scope>
    <source>
        <strain evidence="1 2">R1</strain>
    </source>
</reference>
<sequence length="71" mass="7920">MTVNTLHAGLLSLDSEHWIANNGGQVRHLFGSVAKPPSGCDLECLSMWRREPHYEAQPTILGEVFRDGPIY</sequence>
<gene>
    <name evidence="1" type="ORF">THTE_2226</name>
</gene>
<protein>
    <submittedName>
        <fullName evidence="1">Uncharacterized protein</fullName>
    </submittedName>
</protein>